<dbReference type="Proteomes" id="UP000694523">
    <property type="component" value="Unplaced"/>
</dbReference>
<organism evidence="1 2">
    <name type="scientific">Neogobius melanostomus</name>
    <name type="common">round goby</name>
    <dbReference type="NCBI Taxonomy" id="47308"/>
    <lineage>
        <taxon>Eukaryota</taxon>
        <taxon>Metazoa</taxon>
        <taxon>Chordata</taxon>
        <taxon>Craniata</taxon>
        <taxon>Vertebrata</taxon>
        <taxon>Euteleostomi</taxon>
        <taxon>Actinopterygii</taxon>
        <taxon>Neopterygii</taxon>
        <taxon>Teleostei</taxon>
        <taxon>Neoteleostei</taxon>
        <taxon>Acanthomorphata</taxon>
        <taxon>Gobiaria</taxon>
        <taxon>Gobiiformes</taxon>
        <taxon>Gobioidei</taxon>
        <taxon>Gobiidae</taxon>
        <taxon>Benthophilinae</taxon>
        <taxon>Neogobiini</taxon>
        <taxon>Neogobius</taxon>
    </lineage>
</organism>
<proteinExistence type="predicted"/>
<evidence type="ECO:0000313" key="1">
    <source>
        <dbReference type="Ensembl" id="ENSNMLP00000006283.1"/>
    </source>
</evidence>
<reference evidence="1" key="2">
    <citation type="submission" date="2025-09" db="UniProtKB">
        <authorList>
            <consortium name="Ensembl"/>
        </authorList>
    </citation>
    <scope>IDENTIFICATION</scope>
</reference>
<dbReference type="InterPro" id="IPR039051">
    <property type="entry name" value="SE-CTX-like"/>
</dbReference>
<sequence length="234" mass="27055">MALTKAEPEHLIKLKEAICTGLGYVSTICSIASKIHPIFGMVDTAAKKLLAIFDDREERKAIEELKTEFDSLTNALDQLWEQGEAVLKDIKKAAVDTQFRKVVENLKSQFRSFMEMTEAKPEHFENRKEDFIQRYKIAKSDQNLHTLYESVMGDSKVFSEPILQVYMEHSGGNHKVMERLCKYIISLFIMGLLPFMSYATLRGLDVEKEEEECPRSCRIKKYLQTSTTLWITRK</sequence>
<dbReference type="PANTHER" id="PTHR40472:SF7">
    <property type="entry name" value="PROTEIN RAPUNZEL"/>
    <property type="match status" value="1"/>
</dbReference>
<dbReference type="AlphaFoldDB" id="A0A8C6SHE5"/>
<keyword evidence="2" id="KW-1185">Reference proteome</keyword>
<dbReference type="Ensembl" id="ENSNMLT00000007185.1">
    <property type="protein sequence ID" value="ENSNMLP00000006283.1"/>
    <property type="gene ID" value="ENSNMLG00000004585.1"/>
</dbReference>
<evidence type="ECO:0000313" key="2">
    <source>
        <dbReference type="Proteomes" id="UP000694523"/>
    </source>
</evidence>
<dbReference type="Gene3D" id="1.20.58.70">
    <property type="match status" value="1"/>
</dbReference>
<reference evidence="1" key="1">
    <citation type="submission" date="2025-08" db="UniProtKB">
        <authorList>
            <consortium name="Ensembl"/>
        </authorList>
    </citation>
    <scope>IDENTIFICATION</scope>
</reference>
<dbReference type="PANTHER" id="PTHR40472">
    <property type="entry name" value="RICIN B-TYPE LECTIN DOMAIN-CONTAINING PROTEIN"/>
    <property type="match status" value="1"/>
</dbReference>
<protein>
    <submittedName>
        <fullName evidence="1">Uncharacterized protein</fullName>
    </submittedName>
</protein>
<name>A0A8C6SHE5_9GOBI</name>
<accession>A0A8C6SHE5</accession>